<gene>
    <name evidence="1" type="ORF">FA95DRAFT_1583780</name>
</gene>
<accession>A0ACB8RJL6</accession>
<comment type="caution">
    <text evidence="1">The sequence shown here is derived from an EMBL/GenBank/DDBJ whole genome shotgun (WGS) entry which is preliminary data.</text>
</comment>
<proteinExistence type="predicted"/>
<dbReference type="EMBL" id="MU275985">
    <property type="protein sequence ID" value="KAI0044374.1"/>
    <property type="molecule type" value="Genomic_DNA"/>
</dbReference>
<sequence>MAASLEPSTSPTDSRPTSDERKQSPPAFLDLADSAARLGSNMSDISARVELKRLEHERQRVLQRKMFEDQMRALEQQQAQELLSLPIDANGNGMQHLAVSAPTTPPRVNGILPNEISPGLRASFAHAGVDVDVLSKAVGTAAAADKRKSVTYAPLTRSPDVPSSNLNGSNGIGQGYGRAGAKSMPASRRTSASSHDEELAGHLQGLSLIGERQPHSGTDGAFLQRANGKYENEGLHYSNAYTAGMMLDEQLDEEMHNAMRNLPTSDDDKFQAQFNKLSTSSAALDLAALSQTSNRNSYGGRSADSRDKPSEWPQFSGSPRPETLSVRGDRRSVTNPVLNISDLSVNGKSAGTVSAWLSPHSQVPGSRRGSPPGLSDGLSITTRSVPATPLAGISNTGGHLTKTPGTPLSPEAQLLASRLNSQQLGDSPLNGDIQSSLSRLTPNQYEKQLGFDSSYDDGAQQYGVESVYGLNNGGLENGRYNSYGFDSSARGTSATLGSGTGSTALYHHNGSRYGLGIGSRVASSDGKMNGLHGPKHKRGDMDREFNRFAGTRLEDLAGEIPSLCKDQHGCRYLQKKLEEGAPEHRDMIFRETFGHFAELMTDPFGNYLCQKLLEYSTDEQRNIICESVAQDLVNISLNMHGTRAVQKMIDFLSTRRQWRNSQTDHRYNGQIHSIIVALSLHVVVLIKDLNGNHVIQKCLNKLAPEDNQFIYNAVAANCVEVATHRHGCCVLQRCIDHASDHQRIQLVNEITYNALTLVQDPYGNYVVQYILDLNDNRFSDAVIRQFTGNVCALSVQKFSSNVIEKCIRVAEHSTRKMLIEELLNRTRLEKLLRDSYGNYCVQTALDYAEPNQRALLVDGIRPVLPLIRNTPYGKRIQNKLQREQMDHYGGASNGGYQHQQQSLVNMTMSNQGMAIAPHGAGRHLSNPLTDVYNGNGLYSMPTGAGLQNHGQSALGQTGLHTLQPQGIDGYVLQGNSSHHPSLASHGGSFSSYGGVGSFPSVAIAADPYQRTTFSYGM</sequence>
<reference evidence="1" key="1">
    <citation type="submission" date="2021-02" db="EMBL/GenBank/DDBJ databases">
        <authorList>
            <consortium name="DOE Joint Genome Institute"/>
            <person name="Ahrendt S."/>
            <person name="Looney B.P."/>
            <person name="Miyauchi S."/>
            <person name="Morin E."/>
            <person name="Drula E."/>
            <person name="Courty P.E."/>
            <person name="Chicoki N."/>
            <person name="Fauchery L."/>
            <person name="Kohler A."/>
            <person name="Kuo A."/>
            <person name="Labutti K."/>
            <person name="Pangilinan J."/>
            <person name="Lipzen A."/>
            <person name="Riley R."/>
            <person name="Andreopoulos W."/>
            <person name="He G."/>
            <person name="Johnson J."/>
            <person name="Barry K.W."/>
            <person name="Grigoriev I.V."/>
            <person name="Nagy L."/>
            <person name="Hibbett D."/>
            <person name="Henrissat B."/>
            <person name="Matheny P.B."/>
            <person name="Labbe J."/>
            <person name="Martin F."/>
        </authorList>
    </citation>
    <scope>NUCLEOTIDE SEQUENCE</scope>
    <source>
        <strain evidence="1">FP105234-sp</strain>
    </source>
</reference>
<reference evidence="1" key="2">
    <citation type="journal article" date="2022" name="New Phytol.">
        <title>Evolutionary transition to the ectomycorrhizal habit in the genomes of a hyperdiverse lineage of mushroom-forming fungi.</title>
        <authorList>
            <person name="Looney B."/>
            <person name="Miyauchi S."/>
            <person name="Morin E."/>
            <person name="Drula E."/>
            <person name="Courty P.E."/>
            <person name="Kohler A."/>
            <person name="Kuo A."/>
            <person name="LaButti K."/>
            <person name="Pangilinan J."/>
            <person name="Lipzen A."/>
            <person name="Riley R."/>
            <person name="Andreopoulos W."/>
            <person name="He G."/>
            <person name="Johnson J."/>
            <person name="Nolan M."/>
            <person name="Tritt A."/>
            <person name="Barry K.W."/>
            <person name="Grigoriev I.V."/>
            <person name="Nagy L.G."/>
            <person name="Hibbett D."/>
            <person name="Henrissat B."/>
            <person name="Matheny P.B."/>
            <person name="Labbe J."/>
            <person name="Martin F.M."/>
        </authorList>
    </citation>
    <scope>NUCLEOTIDE SEQUENCE</scope>
    <source>
        <strain evidence="1">FP105234-sp</strain>
    </source>
</reference>
<dbReference type="Proteomes" id="UP000814033">
    <property type="component" value="Unassembled WGS sequence"/>
</dbReference>
<evidence type="ECO:0000313" key="1">
    <source>
        <dbReference type="EMBL" id="KAI0044374.1"/>
    </source>
</evidence>
<keyword evidence="2" id="KW-1185">Reference proteome</keyword>
<protein>
    <submittedName>
        <fullName evidence="1">ARM repeat-containing protein</fullName>
    </submittedName>
</protein>
<name>A0ACB8RJL6_9AGAM</name>
<evidence type="ECO:0000313" key="2">
    <source>
        <dbReference type="Proteomes" id="UP000814033"/>
    </source>
</evidence>
<organism evidence="1 2">
    <name type="scientific">Auriscalpium vulgare</name>
    <dbReference type="NCBI Taxonomy" id="40419"/>
    <lineage>
        <taxon>Eukaryota</taxon>
        <taxon>Fungi</taxon>
        <taxon>Dikarya</taxon>
        <taxon>Basidiomycota</taxon>
        <taxon>Agaricomycotina</taxon>
        <taxon>Agaricomycetes</taxon>
        <taxon>Russulales</taxon>
        <taxon>Auriscalpiaceae</taxon>
        <taxon>Auriscalpium</taxon>
    </lineage>
</organism>